<evidence type="ECO:0000256" key="4">
    <source>
        <dbReference type="ARBA" id="ARBA00022842"/>
    </source>
</evidence>
<dbReference type="InterPro" id="IPR036412">
    <property type="entry name" value="HAD-like_sf"/>
</dbReference>
<dbReference type="AlphaFoldDB" id="A0AAE3IRG3"/>
<dbReference type="InterPro" id="IPR006439">
    <property type="entry name" value="HAD-SF_hydro_IA"/>
</dbReference>
<dbReference type="RefSeq" id="WP_263037913.1">
    <property type="nucleotide sequence ID" value="NZ_JAOTPL010000009.1"/>
</dbReference>
<keyword evidence="7" id="KW-1185">Reference proteome</keyword>
<dbReference type="Gene3D" id="1.10.150.240">
    <property type="entry name" value="Putative phosphatase, domain 2"/>
    <property type="match status" value="1"/>
</dbReference>
<reference evidence="6" key="1">
    <citation type="submission" date="2022-10" db="EMBL/GenBank/DDBJ databases">
        <authorList>
            <person name="Kim H.S."/>
            <person name="Kim J.-S."/>
            <person name="Suh M.K."/>
            <person name="Eom M.K."/>
            <person name="Lee J.-S."/>
        </authorList>
    </citation>
    <scope>NUCLEOTIDE SEQUENCE</scope>
    <source>
        <strain evidence="6">LIP-5</strain>
    </source>
</reference>
<evidence type="ECO:0000313" key="6">
    <source>
        <dbReference type="EMBL" id="MCU7694427.1"/>
    </source>
</evidence>
<comment type="cofactor">
    <cofactor evidence="1">
        <name>Mg(2+)</name>
        <dbReference type="ChEBI" id="CHEBI:18420"/>
    </cofactor>
</comment>
<dbReference type="EMBL" id="JAOTPL010000009">
    <property type="protein sequence ID" value="MCU7694427.1"/>
    <property type="molecule type" value="Genomic_DNA"/>
</dbReference>
<dbReference type="PANTHER" id="PTHR46193:SF18">
    <property type="entry name" value="HEXITOL PHOSPHATASE B"/>
    <property type="match status" value="1"/>
</dbReference>
<keyword evidence="4" id="KW-0460">Magnesium</keyword>
<keyword evidence="5" id="KW-0119">Carbohydrate metabolism</keyword>
<evidence type="ECO:0000256" key="2">
    <source>
        <dbReference type="ARBA" id="ARBA00006171"/>
    </source>
</evidence>
<dbReference type="Pfam" id="PF13419">
    <property type="entry name" value="HAD_2"/>
    <property type="match status" value="1"/>
</dbReference>
<dbReference type="PANTHER" id="PTHR46193">
    <property type="entry name" value="6-PHOSPHOGLUCONATE PHOSPHATASE"/>
    <property type="match status" value="1"/>
</dbReference>
<dbReference type="NCBIfam" id="TIGR01509">
    <property type="entry name" value="HAD-SF-IA-v3"/>
    <property type="match status" value="1"/>
</dbReference>
<evidence type="ECO:0000256" key="1">
    <source>
        <dbReference type="ARBA" id="ARBA00001946"/>
    </source>
</evidence>
<organism evidence="6 7">
    <name type="scientific">Haoranjiania flava</name>
    <dbReference type="NCBI Taxonomy" id="1856322"/>
    <lineage>
        <taxon>Bacteria</taxon>
        <taxon>Pseudomonadati</taxon>
        <taxon>Bacteroidota</taxon>
        <taxon>Chitinophagia</taxon>
        <taxon>Chitinophagales</taxon>
        <taxon>Chitinophagaceae</taxon>
        <taxon>Haoranjiania</taxon>
    </lineage>
</organism>
<evidence type="ECO:0000313" key="7">
    <source>
        <dbReference type="Proteomes" id="UP001209317"/>
    </source>
</evidence>
<dbReference type="Proteomes" id="UP001209317">
    <property type="component" value="Unassembled WGS sequence"/>
</dbReference>
<dbReference type="SFLD" id="SFLDS00003">
    <property type="entry name" value="Haloacid_Dehalogenase"/>
    <property type="match status" value="1"/>
</dbReference>
<dbReference type="CDD" id="cd07505">
    <property type="entry name" value="HAD_BPGM-like"/>
    <property type="match status" value="1"/>
</dbReference>
<gene>
    <name evidence="6" type="ORF">OD355_07850</name>
</gene>
<dbReference type="InterPro" id="IPR051600">
    <property type="entry name" value="Beta-PGM-like"/>
</dbReference>
<name>A0AAE3IRG3_9BACT</name>
<accession>A0AAE3IRG3</accession>
<protein>
    <submittedName>
        <fullName evidence="6">HAD family phosphatase</fullName>
    </submittedName>
</protein>
<dbReference type="InterPro" id="IPR023198">
    <property type="entry name" value="PGP-like_dom2"/>
</dbReference>
<dbReference type="SUPFAM" id="SSF56784">
    <property type="entry name" value="HAD-like"/>
    <property type="match status" value="1"/>
</dbReference>
<dbReference type="InterPro" id="IPR041492">
    <property type="entry name" value="HAD_2"/>
</dbReference>
<evidence type="ECO:0000256" key="3">
    <source>
        <dbReference type="ARBA" id="ARBA00022723"/>
    </source>
</evidence>
<proteinExistence type="inferred from homology"/>
<dbReference type="GO" id="GO:0003824">
    <property type="term" value="F:catalytic activity"/>
    <property type="evidence" value="ECO:0007669"/>
    <property type="project" value="UniProtKB-ARBA"/>
</dbReference>
<dbReference type="Gene3D" id="3.40.50.1000">
    <property type="entry name" value="HAD superfamily/HAD-like"/>
    <property type="match status" value="1"/>
</dbReference>
<comment type="caution">
    <text evidence="6">The sequence shown here is derived from an EMBL/GenBank/DDBJ whole genome shotgun (WGS) entry which is preliminary data.</text>
</comment>
<evidence type="ECO:0000256" key="5">
    <source>
        <dbReference type="ARBA" id="ARBA00023277"/>
    </source>
</evidence>
<keyword evidence="3" id="KW-0479">Metal-binding</keyword>
<dbReference type="InterPro" id="IPR023214">
    <property type="entry name" value="HAD_sf"/>
</dbReference>
<comment type="similarity">
    <text evidence="2">Belongs to the HAD-like hydrolase superfamily. CbbY/CbbZ/Gph/YieH family.</text>
</comment>
<sequence>MKAFIFDMNGTMIDDMHYHADAWYKVFQSLGCTKTAEESKLHIYGKAAEIFERMLGEGHGFSEEEMEAISRKKEIQYQKDFLPDLKLIRGLDNFLENAHLKKIPMSIGTAAPRSNVDYVYTNLPVEKFFCGYICADEVEKSKPDPEVFLKCAKLMQVAAEDCIVFEDSPMGIRAAANAGMKAVAITTFHPKEDFEDYNNILLIIDDFEDERLSVLLK</sequence>
<dbReference type="SFLD" id="SFLDG01129">
    <property type="entry name" value="C1.5:_HAD__Beta-PGM__Phosphata"/>
    <property type="match status" value="1"/>
</dbReference>
<dbReference type="GO" id="GO:0046872">
    <property type="term" value="F:metal ion binding"/>
    <property type="evidence" value="ECO:0007669"/>
    <property type="project" value="UniProtKB-KW"/>
</dbReference>